<dbReference type="EMBL" id="JBAHYK010000733">
    <property type="protein sequence ID" value="KAL0571665.1"/>
    <property type="molecule type" value="Genomic_DNA"/>
</dbReference>
<feature type="compositionally biased region" description="Polar residues" evidence="1">
    <location>
        <begin position="479"/>
        <end position="493"/>
    </location>
</feature>
<feature type="compositionally biased region" description="Polar residues" evidence="1">
    <location>
        <begin position="314"/>
        <end position="330"/>
    </location>
</feature>
<comment type="caution">
    <text evidence="2">The sequence shown here is derived from an EMBL/GenBank/DDBJ whole genome shotgun (WGS) entry which is preliminary data.</text>
</comment>
<feature type="compositionally biased region" description="Low complexity" evidence="1">
    <location>
        <begin position="389"/>
        <end position="401"/>
    </location>
</feature>
<gene>
    <name evidence="2" type="ORF">V5O48_010292</name>
</gene>
<dbReference type="Proteomes" id="UP001465976">
    <property type="component" value="Unassembled WGS sequence"/>
</dbReference>
<proteinExistence type="predicted"/>
<organism evidence="2 3">
    <name type="scientific">Marasmius crinis-equi</name>
    <dbReference type="NCBI Taxonomy" id="585013"/>
    <lineage>
        <taxon>Eukaryota</taxon>
        <taxon>Fungi</taxon>
        <taxon>Dikarya</taxon>
        <taxon>Basidiomycota</taxon>
        <taxon>Agaricomycotina</taxon>
        <taxon>Agaricomycetes</taxon>
        <taxon>Agaricomycetidae</taxon>
        <taxon>Agaricales</taxon>
        <taxon>Marasmiineae</taxon>
        <taxon>Marasmiaceae</taxon>
        <taxon>Marasmius</taxon>
    </lineage>
</organism>
<evidence type="ECO:0000313" key="3">
    <source>
        <dbReference type="Proteomes" id="UP001465976"/>
    </source>
</evidence>
<feature type="compositionally biased region" description="Low complexity" evidence="1">
    <location>
        <begin position="427"/>
        <end position="448"/>
    </location>
</feature>
<name>A0ABR3F996_9AGAR</name>
<evidence type="ECO:0000313" key="2">
    <source>
        <dbReference type="EMBL" id="KAL0571665.1"/>
    </source>
</evidence>
<feature type="region of interest" description="Disordered" evidence="1">
    <location>
        <begin position="286"/>
        <end position="523"/>
    </location>
</feature>
<sequence length="523" mass="56459">MPSDIELLRDDIYIRFLASLKTKIVNRAVIWATNDLHLRGTVLGPDLHQTNTFFSTAVWGSRHDLEDKDGLQDWKVMKNGESRFTLGREEGSLAHLDLYTTGRADIEVSQLSQASSIFHTLGISLDGDLSGYDLIVPDLSLKGGYLSDCPEARQRRRQQPVYLFVHPPDSSTPTESCTTSFCHHWSFDPTGQPPLSTKTCDLLGLPVQLYLTVNKPIPSAWGSTNYKLIHEYQLARGFDRTTSDIAGSPGYPGFEVRHDSSRFEDVSDGAFTGMTVKSNEDIHAVKPAAPQKSQPVPAKKGVSTPQEHAHRIASQPTVFSPSSFATNSGTRRPGGPAATTSRAPPSPPRTRSHSPQRFQRPPVKASAISSTHQVVARADDARSESTPTKAVSVPSKAPVVATQRQSPPPSKPVNSQSPPSKPRALQSAAVTSVSTQKATTSSSTSISSRPQTKPGPTRKAGLSTGQPSSGGGAEGTIGNRGTPNATEISSNNIKQRRTPAVSIPTRLANNHERTSSTSKRVWR</sequence>
<evidence type="ECO:0000256" key="1">
    <source>
        <dbReference type="SAM" id="MobiDB-lite"/>
    </source>
</evidence>
<keyword evidence="3" id="KW-1185">Reference proteome</keyword>
<reference evidence="2 3" key="1">
    <citation type="submission" date="2024-02" db="EMBL/GenBank/DDBJ databases">
        <title>A draft genome for the cacao thread blight pathogen Marasmius crinis-equi.</title>
        <authorList>
            <person name="Cohen S.P."/>
            <person name="Baruah I.K."/>
            <person name="Amoako-Attah I."/>
            <person name="Bukari Y."/>
            <person name="Meinhardt L.W."/>
            <person name="Bailey B.A."/>
        </authorList>
    </citation>
    <scope>NUCLEOTIDE SEQUENCE [LARGE SCALE GENOMIC DNA]</scope>
    <source>
        <strain evidence="2 3">GH-76</strain>
    </source>
</reference>
<accession>A0ABR3F996</accession>
<protein>
    <submittedName>
        <fullName evidence="2">Uncharacterized protein</fullName>
    </submittedName>
</protein>